<dbReference type="SUPFAM" id="SSF48371">
    <property type="entry name" value="ARM repeat"/>
    <property type="match status" value="1"/>
</dbReference>
<dbReference type="GeneID" id="123111529"/>
<dbReference type="PROSITE" id="PS50176">
    <property type="entry name" value="ARM_REPEAT"/>
    <property type="match status" value="1"/>
</dbReference>
<dbReference type="InterPro" id="IPR054296">
    <property type="entry name" value="DUF7032"/>
</dbReference>
<accession>A0A3B6LKJ9</accession>
<reference evidence="3" key="2">
    <citation type="submission" date="2018-10" db="UniProtKB">
        <authorList>
            <consortium name="EnsemblPlants"/>
        </authorList>
    </citation>
    <scope>IDENTIFICATION</scope>
</reference>
<dbReference type="SMART" id="SM00185">
    <property type="entry name" value="ARM"/>
    <property type="match status" value="3"/>
</dbReference>
<keyword evidence="4" id="KW-1185">Reference proteome</keyword>
<feature type="repeat" description="ARM" evidence="1">
    <location>
        <begin position="289"/>
        <end position="333"/>
    </location>
</feature>
<dbReference type="InterPro" id="IPR011989">
    <property type="entry name" value="ARM-like"/>
</dbReference>
<evidence type="ECO:0000313" key="4">
    <source>
        <dbReference type="Proteomes" id="UP000019116"/>
    </source>
</evidence>
<dbReference type="KEGG" id="taes:123111529"/>
<feature type="domain" description="DUF7032" evidence="2">
    <location>
        <begin position="26"/>
        <end position="130"/>
    </location>
</feature>
<evidence type="ECO:0000256" key="1">
    <source>
        <dbReference type="PROSITE-ProRule" id="PRU00259"/>
    </source>
</evidence>
<dbReference type="OMA" id="DRENAWA"/>
<dbReference type="EnsemblPlants" id="TraesCS5B02G163100.1">
    <property type="protein sequence ID" value="TraesCS5B02G163100.1.cds1"/>
    <property type="gene ID" value="TraesCS5B02G163100"/>
</dbReference>
<dbReference type="Gramene" id="TraesCS5B03G0442600.1">
    <property type="protein sequence ID" value="TraesCS5B03G0442600.1.CDS1"/>
    <property type="gene ID" value="TraesCS5B03G0442600"/>
</dbReference>
<dbReference type="Proteomes" id="UP000019116">
    <property type="component" value="Chromosome 5B"/>
</dbReference>
<dbReference type="RefSeq" id="XP_044388272.1">
    <property type="nucleotide sequence ID" value="XM_044532337.1"/>
</dbReference>
<dbReference type="STRING" id="4565.A0A3B6LKJ9"/>
<evidence type="ECO:0000313" key="3">
    <source>
        <dbReference type="EnsemblPlants" id="TraesCS5B02G163100.1.cds1"/>
    </source>
</evidence>
<dbReference type="PaxDb" id="4565-Traes_5BL_ECA1F38B8.2"/>
<dbReference type="Gramene" id="TraesCS5B02G163100.1">
    <property type="protein sequence ID" value="TraesCS5B02G163100.1.cds1"/>
    <property type="gene ID" value="TraesCS5B02G163100"/>
</dbReference>
<dbReference type="PANTHER" id="PTHR46043">
    <property type="entry name" value="ARM REPEAT SUPERFAMILY PROTEIN"/>
    <property type="match status" value="1"/>
</dbReference>
<dbReference type="Pfam" id="PF00514">
    <property type="entry name" value="Arm"/>
    <property type="match status" value="1"/>
</dbReference>
<dbReference type="OrthoDB" id="7537227at2759"/>
<proteinExistence type="predicted"/>
<dbReference type="PANTHER" id="PTHR46043:SF2">
    <property type="entry name" value="ARM REPEAT SUPERFAMILY PROTEIN"/>
    <property type="match status" value="1"/>
</dbReference>
<dbReference type="RefSeq" id="XP_044388273.1">
    <property type="nucleotide sequence ID" value="XM_044532338.1"/>
</dbReference>
<dbReference type="InterPro" id="IPR016024">
    <property type="entry name" value="ARM-type_fold"/>
</dbReference>
<dbReference type="InterPro" id="IPR000225">
    <property type="entry name" value="Armadillo"/>
</dbReference>
<dbReference type="AlphaFoldDB" id="A0A3B6LKJ9"/>
<reference evidence="3" key="1">
    <citation type="submission" date="2018-08" db="EMBL/GenBank/DDBJ databases">
        <authorList>
            <person name="Rossello M."/>
        </authorList>
    </citation>
    <scope>NUCLEOTIDE SEQUENCE [LARGE SCALE GENOMIC DNA]</scope>
    <source>
        <strain evidence="3">cv. Chinese Spring</strain>
    </source>
</reference>
<evidence type="ECO:0000259" key="2">
    <source>
        <dbReference type="Pfam" id="PF23005"/>
    </source>
</evidence>
<organism evidence="3">
    <name type="scientific">Triticum aestivum</name>
    <name type="common">Wheat</name>
    <dbReference type="NCBI Taxonomy" id="4565"/>
    <lineage>
        <taxon>Eukaryota</taxon>
        <taxon>Viridiplantae</taxon>
        <taxon>Streptophyta</taxon>
        <taxon>Embryophyta</taxon>
        <taxon>Tracheophyta</taxon>
        <taxon>Spermatophyta</taxon>
        <taxon>Magnoliopsida</taxon>
        <taxon>Liliopsida</taxon>
        <taxon>Poales</taxon>
        <taxon>Poaceae</taxon>
        <taxon>BOP clade</taxon>
        <taxon>Pooideae</taxon>
        <taxon>Triticodae</taxon>
        <taxon>Triticeae</taxon>
        <taxon>Triticinae</taxon>
        <taxon>Triticum</taxon>
    </lineage>
</organism>
<name>A0A3B6LKJ9_WHEAT</name>
<protein>
    <recommendedName>
        <fullName evidence="2">DUF7032 domain-containing protein</fullName>
    </recommendedName>
</protein>
<gene>
    <name evidence="3" type="primary">LOC123111529</name>
</gene>
<sequence length="585" mass="60739">MTPPPSPSPSPPPPAAADALAQILHALLPPLLLAAASANALHSRWRALHATLLALQSSLVSAPAPAAGHPLFADLVASLLPALRSLHALSARCQDPALPGGRLRLQSDLDIAASSLTLLLHDLSLLLRSGLLSVDSSASSPNAIVLQVPAAAASRSDKSLFIRDAFARLQIGGLDLKLKALASLLELLGNDPAAEAANIVAADGDVAALLRMLDASAHSALRDRAAAVVALLATACGASRKAVFDEGGLGPLLRVLDSASAPATRERAVVAIEAITADAGSSWAVSAYGGVSILINACRPGSGSLAVQTLAVAAIKNVVSIDDVRSALVEEGGLPVLVDLLASGTTDTQKNAALCLWSIASMGDLETQQQIVQDGALPPLLQALHITTDLDLQNSVLRAIHVLAVVPSAARILCSSPLFFAQLTDLMRHGGSILLQQMAADMIADLAPGVSDDTKRCMAPCVGTLVKMMEVAKPASIQESAGRALLALMTLKSNRKELVRDEKNLTRLVQMLNPRNEEIDKKHPVSVLLALAMGGGNGTRRRLADAGACQHLQKLADAEVPCAKKALQRISSSRFKSLLSRGWNN</sequence>
<dbReference type="Gene3D" id="1.25.10.10">
    <property type="entry name" value="Leucine-rich Repeat Variant"/>
    <property type="match status" value="2"/>
</dbReference>
<dbReference type="Pfam" id="PF23005">
    <property type="entry name" value="DUF7032"/>
    <property type="match status" value="1"/>
</dbReference>
<dbReference type="SMR" id="A0A3B6LKJ9"/>